<accession>A0A7D3XUD8</accession>
<evidence type="ECO:0000313" key="7">
    <source>
        <dbReference type="Proteomes" id="UP000500961"/>
    </source>
</evidence>
<keyword evidence="7" id="KW-1185">Reference proteome</keyword>
<reference evidence="6 7" key="1">
    <citation type="submission" date="2019-07" db="EMBL/GenBank/DDBJ databases">
        <title>Thalassofilum flectens gen. nov., sp. nov., a novel moderate thermophilic anaerobe from a shallow sea hot spring in Kunashir Island (Russia), representing a new family in the order Bacteroidales, and proposal of Thalassofilacea fam. nov.</title>
        <authorList>
            <person name="Kochetkova T.V."/>
            <person name="Podosokorskaya O.A."/>
            <person name="Novikov A."/>
            <person name="Elcheninov A.G."/>
            <person name="Toshchakov S.V."/>
            <person name="Kublanov I.V."/>
        </authorList>
    </citation>
    <scope>NUCLEOTIDE SEQUENCE [LARGE SCALE GENOMIC DNA]</scope>
    <source>
        <strain evidence="6 7">38-H</strain>
    </source>
</reference>
<dbReference type="CDD" id="cd01168">
    <property type="entry name" value="adenosine_kinase"/>
    <property type="match status" value="1"/>
</dbReference>
<keyword evidence="2 4" id="KW-0808">Transferase</keyword>
<dbReference type="InterPro" id="IPR052700">
    <property type="entry name" value="Carb_kinase_PfkB-like"/>
</dbReference>
<dbReference type="GO" id="GO:0016301">
    <property type="term" value="F:kinase activity"/>
    <property type="evidence" value="ECO:0007669"/>
    <property type="project" value="UniProtKB-KW"/>
</dbReference>
<organism evidence="6 7">
    <name type="scientific">Tenuifilum thalassicum</name>
    <dbReference type="NCBI Taxonomy" id="2590900"/>
    <lineage>
        <taxon>Bacteria</taxon>
        <taxon>Pseudomonadati</taxon>
        <taxon>Bacteroidota</taxon>
        <taxon>Bacteroidia</taxon>
        <taxon>Bacteroidales</taxon>
        <taxon>Tenuifilaceae</taxon>
        <taxon>Tenuifilum</taxon>
    </lineage>
</organism>
<evidence type="ECO:0000256" key="3">
    <source>
        <dbReference type="ARBA" id="ARBA00022777"/>
    </source>
</evidence>
<dbReference type="InterPro" id="IPR011611">
    <property type="entry name" value="PfkB_dom"/>
</dbReference>
<protein>
    <submittedName>
        <fullName evidence="6">Adenosine kinase</fullName>
    </submittedName>
</protein>
<dbReference type="SUPFAM" id="SSF53613">
    <property type="entry name" value="Ribokinase-like"/>
    <property type="match status" value="1"/>
</dbReference>
<gene>
    <name evidence="6" type="ORF">FHG85_01350</name>
</gene>
<name>A0A7D3XUD8_9BACT</name>
<dbReference type="Gene3D" id="3.40.1190.20">
    <property type="match status" value="1"/>
</dbReference>
<dbReference type="PANTHER" id="PTHR43320:SF3">
    <property type="entry name" value="CARBOHYDRATE KINASE PFKB DOMAIN-CONTAINING PROTEIN"/>
    <property type="match status" value="1"/>
</dbReference>
<evidence type="ECO:0000259" key="5">
    <source>
        <dbReference type="Pfam" id="PF00294"/>
    </source>
</evidence>
<dbReference type="InterPro" id="IPR002139">
    <property type="entry name" value="Ribo/fructo_kinase"/>
</dbReference>
<dbReference type="PROSITE" id="PS00584">
    <property type="entry name" value="PFKB_KINASES_2"/>
    <property type="match status" value="1"/>
</dbReference>
<dbReference type="RefSeq" id="WP_173072484.1">
    <property type="nucleotide sequence ID" value="NZ_CP041345.1"/>
</dbReference>
<evidence type="ECO:0000256" key="4">
    <source>
        <dbReference type="RuleBase" id="RU003704"/>
    </source>
</evidence>
<dbReference type="Proteomes" id="UP000500961">
    <property type="component" value="Chromosome"/>
</dbReference>
<proteinExistence type="inferred from homology"/>
<dbReference type="PRINTS" id="PR00990">
    <property type="entry name" value="RIBOKINASE"/>
</dbReference>
<dbReference type="InterPro" id="IPR029056">
    <property type="entry name" value="Ribokinase-like"/>
</dbReference>
<dbReference type="InterPro" id="IPR002173">
    <property type="entry name" value="Carboh/pur_kinase_PfkB_CS"/>
</dbReference>
<dbReference type="AlphaFoldDB" id="A0A7D3XUD8"/>
<dbReference type="Pfam" id="PF00294">
    <property type="entry name" value="PfkB"/>
    <property type="match status" value="1"/>
</dbReference>
<evidence type="ECO:0000313" key="6">
    <source>
        <dbReference type="EMBL" id="QKG78968.1"/>
    </source>
</evidence>
<comment type="similarity">
    <text evidence="1 4">Belongs to the carbohydrate kinase PfkB family.</text>
</comment>
<keyword evidence="3 4" id="KW-0418">Kinase</keyword>
<evidence type="ECO:0000256" key="2">
    <source>
        <dbReference type="ARBA" id="ARBA00022679"/>
    </source>
</evidence>
<evidence type="ECO:0000256" key="1">
    <source>
        <dbReference type="ARBA" id="ARBA00010688"/>
    </source>
</evidence>
<sequence length="327" mass="35142">MAKYIGLGNALVDILIQLPNDSKLIELGLPKGSMQLVDAERMQDILAQTEGLERTLAAGGSAANTINGLANLGANVAFIGKIGDDSFGQAFAEDLKNNNIEPIMLKGIAESGRALAFITPDSERTFAVYLGAAIEMVPADITPNLFDGYTHFHIEGYLVQNHDLIRKAVEVAKQMGCMVSLDLASFNVVEENKEFLLDITSKYVDIVFANEEEAKAFTGKAPEEALHEIGNLVKIAVVKLGSQGSLIKHDGEVTRVGIIDVNSIDSTGAGDLYASGFLFGLSKGLSIEKCGKIGAILSGHVIEVIGPKMDSQRWEKVLRMVKEVELH</sequence>
<dbReference type="EMBL" id="CP041345">
    <property type="protein sequence ID" value="QKG78968.1"/>
    <property type="molecule type" value="Genomic_DNA"/>
</dbReference>
<feature type="domain" description="Carbohydrate kinase PfkB" evidence="5">
    <location>
        <begin position="50"/>
        <end position="307"/>
    </location>
</feature>
<dbReference type="PANTHER" id="PTHR43320">
    <property type="entry name" value="SUGAR KINASE"/>
    <property type="match status" value="1"/>
</dbReference>
<dbReference type="KEGG" id="ttz:FHG85_01350"/>